<feature type="compositionally biased region" description="Acidic residues" evidence="3">
    <location>
        <begin position="308"/>
        <end position="332"/>
    </location>
</feature>
<dbReference type="Gene3D" id="3.80.10.10">
    <property type="entry name" value="Ribonuclease Inhibitor"/>
    <property type="match status" value="1"/>
</dbReference>
<evidence type="ECO:0000259" key="6">
    <source>
        <dbReference type="Pfam" id="PF26130"/>
    </source>
</evidence>
<proteinExistence type="predicted"/>
<evidence type="ECO:0000313" key="8">
    <source>
        <dbReference type="Proteomes" id="UP000634136"/>
    </source>
</evidence>
<keyword evidence="4 7" id="KW-0812">Transmembrane</keyword>
<dbReference type="Proteomes" id="UP000634136">
    <property type="component" value="Unassembled WGS sequence"/>
</dbReference>
<organism evidence="7 8">
    <name type="scientific">Senna tora</name>
    <dbReference type="NCBI Taxonomy" id="362788"/>
    <lineage>
        <taxon>Eukaryota</taxon>
        <taxon>Viridiplantae</taxon>
        <taxon>Streptophyta</taxon>
        <taxon>Embryophyta</taxon>
        <taxon>Tracheophyta</taxon>
        <taxon>Spermatophyta</taxon>
        <taxon>Magnoliopsida</taxon>
        <taxon>eudicotyledons</taxon>
        <taxon>Gunneridae</taxon>
        <taxon>Pentapetalae</taxon>
        <taxon>rosids</taxon>
        <taxon>fabids</taxon>
        <taxon>Fabales</taxon>
        <taxon>Fabaceae</taxon>
        <taxon>Caesalpinioideae</taxon>
        <taxon>Cassia clade</taxon>
        <taxon>Senna</taxon>
    </lineage>
</organism>
<keyword evidence="8" id="KW-1185">Reference proteome</keyword>
<dbReference type="InterPro" id="IPR058594">
    <property type="entry name" value="PB1-like_dom_pln"/>
</dbReference>
<evidence type="ECO:0000313" key="7">
    <source>
        <dbReference type="EMBL" id="KAF7814486.1"/>
    </source>
</evidence>
<evidence type="ECO:0000259" key="5">
    <source>
        <dbReference type="Pfam" id="PF20160"/>
    </source>
</evidence>
<dbReference type="InterPro" id="IPR032675">
    <property type="entry name" value="LRR_dom_sf"/>
</dbReference>
<keyword evidence="1" id="KW-0433">Leucine-rich repeat</keyword>
<evidence type="ECO:0000256" key="2">
    <source>
        <dbReference type="ARBA" id="ARBA00022737"/>
    </source>
</evidence>
<dbReference type="Pfam" id="PF26130">
    <property type="entry name" value="PB1-like"/>
    <property type="match status" value="1"/>
</dbReference>
<feature type="region of interest" description="Disordered" evidence="3">
    <location>
        <begin position="308"/>
        <end position="341"/>
    </location>
</feature>
<protein>
    <submittedName>
        <fullName evidence="7">Transmembrane protein</fullName>
    </submittedName>
</protein>
<dbReference type="PANTHER" id="PTHR35462:SF2">
    <property type="entry name" value="TRANSMEMBRANE PROTEIN"/>
    <property type="match status" value="1"/>
</dbReference>
<dbReference type="OrthoDB" id="772152at2759"/>
<feature type="domain" description="PB1-like" evidence="6">
    <location>
        <begin position="443"/>
        <end position="489"/>
    </location>
</feature>
<evidence type="ECO:0000256" key="4">
    <source>
        <dbReference type="SAM" id="Phobius"/>
    </source>
</evidence>
<accession>A0A834T5F6</accession>
<dbReference type="EMBL" id="JAAIUW010000009">
    <property type="protein sequence ID" value="KAF7814486.1"/>
    <property type="molecule type" value="Genomic_DNA"/>
</dbReference>
<feature type="transmembrane region" description="Helical" evidence="4">
    <location>
        <begin position="352"/>
        <end position="371"/>
    </location>
</feature>
<keyword evidence="2" id="KW-0677">Repeat</keyword>
<reference evidence="7" key="1">
    <citation type="submission" date="2020-09" db="EMBL/GenBank/DDBJ databases">
        <title>Genome-Enabled Discovery of Anthraquinone Biosynthesis in Senna tora.</title>
        <authorList>
            <person name="Kang S.-H."/>
            <person name="Pandey R.P."/>
            <person name="Lee C.-M."/>
            <person name="Sim J.-S."/>
            <person name="Jeong J.-T."/>
            <person name="Choi B.-S."/>
            <person name="Jung M."/>
            <person name="Ginzburg D."/>
            <person name="Zhao K."/>
            <person name="Won S.Y."/>
            <person name="Oh T.-J."/>
            <person name="Yu Y."/>
            <person name="Kim N.-H."/>
            <person name="Lee O.R."/>
            <person name="Lee T.-H."/>
            <person name="Bashyal P."/>
            <person name="Kim T.-S."/>
            <person name="Lee W.-H."/>
            <person name="Kawkins C."/>
            <person name="Kim C.-K."/>
            <person name="Kim J.S."/>
            <person name="Ahn B.O."/>
            <person name="Rhee S.Y."/>
            <person name="Sohng J.K."/>
        </authorList>
    </citation>
    <scope>NUCLEOTIDE SEQUENCE</scope>
    <source>
        <tissue evidence="7">Leaf</tissue>
    </source>
</reference>
<keyword evidence="4" id="KW-0472">Membrane</keyword>
<dbReference type="InterPro" id="IPR045344">
    <property type="entry name" value="C-JID"/>
</dbReference>
<comment type="caution">
    <text evidence="7">The sequence shown here is derived from an EMBL/GenBank/DDBJ whole genome shotgun (WGS) entry which is preliminary data.</text>
</comment>
<evidence type="ECO:0000256" key="3">
    <source>
        <dbReference type="SAM" id="MobiDB-lite"/>
    </source>
</evidence>
<feature type="domain" description="C-JID" evidence="5">
    <location>
        <begin position="201"/>
        <end position="303"/>
    </location>
</feature>
<dbReference type="PANTHER" id="PTHR35462">
    <property type="match status" value="1"/>
</dbReference>
<dbReference type="AlphaFoldDB" id="A0A834T5F6"/>
<keyword evidence="4" id="KW-1133">Transmembrane helix</keyword>
<sequence>MLEVRCFLENNDDEKMHHPKHKFVFSCQHGIPEVVEFDSKNVCMFYASGSGINSRIEEMKGIYENDPKLSFEFSTPIYDQNMADECKNLTHLPSSFVDLQSLILLDIRECKKLEHLPMLPPSIKKVWAALCTLLKTVQLDPLHRNTTDLRFENCMELDEDSCKVVELTGRRSLTNFASKPSEEQGQSLKMDDAMQPRVIYPGSKIPRWFKYRTSHGSVTMTIAPPPSKFRGFIFCMILTNWDNFFVGCLLENHGECSELINQKVEESKGGELTFIFSNYDYDRYGNQRIKVIRKCGVCPIYATQEVEDGDFEEEEDEDSEYTGDENELDEAEGSASNGMEEDKDPWLAPDKVYHLLFCFFLTILFSFLATLTRHPFLRRHSIPVGSICSLLAGAAKEAADEFGYFPSAGASARDAVADVVGVLIASFALSVFRCSTRSDPEMVEVYYGGKLVIEPTFMYVGRCTSCWDKYDIDRWSYWEIVDYLKELGLWILESCGLSLVEFP</sequence>
<evidence type="ECO:0000256" key="1">
    <source>
        <dbReference type="ARBA" id="ARBA00022614"/>
    </source>
</evidence>
<gene>
    <name evidence="7" type="ORF">G2W53_028455</name>
</gene>
<dbReference type="Pfam" id="PF20160">
    <property type="entry name" value="C-JID"/>
    <property type="match status" value="1"/>
</dbReference>
<name>A0A834T5F6_9FABA</name>